<feature type="transmembrane region" description="Helical" evidence="8">
    <location>
        <begin position="319"/>
        <end position="342"/>
    </location>
</feature>
<keyword evidence="11" id="KW-1185">Reference proteome</keyword>
<keyword evidence="2" id="KW-0813">Transport</keyword>
<dbReference type="Gene3D" id="1.20.1250.20">
    <property type="entry name" value="MFS general substrate transporter like domains"/>
    <property type="match status" value="2"/>
</dbReference>
<evidence type="ECO:0000256" key="1">
    <source>
        <dbReference type="ARBA" id="ARBA00004651"/>
    </source>
</evidence>
<proteinExistence type="predicted"/>
<evidence type="ECO:0000256" key="6">
    <source>
        <dbReference type="ARBA" id="ARBA00023136"/>
    </source>
</evidence>
<comment type="subcellular location">
    <subcellularLocation>
        <location evidence="1">Cell membrane</location>
        <topology evidence="1">Multi-pass membrane protein</topology>
    </subcellularLocation>
</comment>
<dbReference type="SUPFAM" id="SSF103473">
    <property type="entry name" value="MFS general substrate transporter"/>
    <property type="match status" value="1"/>
</dbReference>
<dbReference type="OrthoDB" id="4021502at2"/>
<dbReference type="AlphaFoldDB" id="A0A4S5E3Y6"/>
<evidence type="ECO:0000256" key="5">
    <source>
        <dbReference type="ARBA" id="ARBA00022989"/>
    </source>
</evidence>
<feature type="transmembrane region" description="Helical" evidence="8">
    <location>
        <begin position="165"/>
        <end position="186"/>
    </location>
</feature>
<feature type="transmembrane region" description="Helical" evidence="8">
    <location>
        <begin position="141"/>
        <end position="159"/>
    </location>
</feature>
<reference evidence="10 11" key="1">
    <citation type="submission" date="2019-04" db="EMBL/GenBank/DDBJ databases">
        <authorList>
            <person name="Liu Q."/>
            <person name="Xin Y.-H."/>
        </authorList>
    </citation>
    <scope>NUCLEOTIDE SEQUENCE [LARGE SCALE GENOMIC DNA]</scope>
    <source>
        <strain evidence="10 11">AM23</strain>
    </source>
</reference>
<organism evidence="10 11">
    <name type="scientific">Arthrobacter echini</name>
    <dbReference type="NCBI Taxonomy" id="1529066"/>
    <lineage>
        <taxon>Bacteria</taxon>
        <taxon>Bacillati</taxon>
        <taxon>Actinomycetota</taxon>
        <taxon>Actinomycetes</taxon>
        <taxon>Micrococcales</taxon>
        <taxon>Micrococcaceae</taxon>
        <taxon>Arthrobacter</taxon>
    </lineage>
</organism>
<comment type="caution">
    <text evidence="10">The sequence shown here is derived from an EMBL/GenBank/DDBJ whole genome shotgun (WGS) entry which is preliminary data.</text>
</comment>
<sequence length="484" mass="50012">MGNEAGHGAIQPASRRRSRYPRWPMSGRAAGFDESWSYKIGHTRAVCRSAFSTARNHPTDSIGFMHQGEAPRRTRLGSALAAAGLTNGPIELLDFLTPLWAGIALHATPANVGFLVSVELIVSFLARPVAGYLADTRKREVVAGLGAVLYGLSCLGYALAGSLALAYAAAILGGIGGALLWVALRAMVGEQLRSDAGVFARLMSVQETGVWIAFVAGLLLLGQFDSFPLVFLACAGACLIGALILFLSPGTPNGHPALPVDGTAGDHDGSRIPASPTTRGARAMAKSLRPMLVATVVTSLAESMVGILVLLHLQRELDLGVIGIAYVFLPGAIALGVLPPLMHAVVLRIGRRRAMAAGSALSGLFAISLAYAAGPVVIAALWILCGVAWAMVIPIEQAVVTEKYPHQIGAAMGIYTASTLLGAAIGAAIAGILYDSTPWPVTCLVAGAVIFSGTVLGPWAIIRLGVVDRPAPSAVMPSAADPVT</sequence>
<feature type="transmembrane region" description="Helical" evidence="8">
    <location>
        <begin position="379"/>
        <end position="400"/>
    </location>
</feature>
<accession>A0A4S5E3Y6</accession>
<name>A0A4S5E3Y6_9MICC</name>
<evidence type="ECO:0000256" key="3">
    <source>
        <dbReference type="ARBA" id="ARBA00022475"/>
    </source>
</evidence>
<protein>
    <submittedName>
        <fullName evidence="10">MFS transporter</fullName>
    </submittedName>
</protein>
<gene>
    <name evidence="10" type="ORF">E8P82_09240</name>
</gene>
<feature type="transmembrane region" description="Helical" evidence="8">
    <location>
        <begin position="412"/>
        <end position="433"/>
    </location>
</feature>
<feature type="transmembrane region" description="Helical" evidence="8">
    <location>
        <begin position="354"/>
        <end position="373"/>
    </location>
</feature>
<dbReference type="EMBL" id="SSWH01000007">
    <property type="protein sequence ID" value="THJ66181.1"/>
    <property type="molecule type" value="Genomic_DNA"/>
</dbReference>
<dbReference type="GO" id="GO:0005886">
    <property type="term" value="C:plasma membrane"/>
    <property type="evidence" value="ECO:0007669"/>
    <property type="project" value="UniProtKB-SubCell"/>
</dbReference>
<feature type="domain" description="Major facilitator superfamily (MFS) profile" evidence="9">
    <location>
        <begin position="287"/>
        <end position="484"/>
    </location>
</feature>
<feature type="transmembrane region" description="Helical" evidence="8">
    <location>
        <begin position="198"/>
        <end position="221"/>
    </location>
</feature>
<feature type="region of interest" description="Disordered" evidence="7">
    <location>
        <begin position="1"/>
        <end position="22"/>
    </location>
</feature>
<dbReference type="PANTHER" id="PTHR23517">
    <property type="entry name" value="RESISTANCE PROTEIN MDTM, PUTATIVE-RELATED-RELATED"/>
    <property type="match status" value="1"/>
</dbReference>
<evidence type="ECO:0000256" key="4">
    <source>
        <dbReference type="ARBA" id="ARBA00022692"/>
    </source>
</evidence>
<evidence type="ECO:0000313" key="11">
    <source>
        <dbReference type="Proteomes" id="UP000305233"/>
    </source>
</evidence>
<keyword evidence="3" id="KW-1003">Cell membrane</keyword>
<evidence type="ECO:0000256" key="2">
    <source>
        <dbReference type="ARBA" id="ARBA00022448"/>
    </source>
</evidence>
<dbReference type="InterPro" id="IPR036259">
    <property type="entry name" value="MFS_trans_sf"/>
</dbReference>
<evidence type="ECO:0000313" key="10">
    <source>
        <dbReference type="EMBL" id="THJ66181.1"/>
    </source>
</evidence>
<feature type="transmembrane region" description="Helical" evidence="8">
    <location>
        <begin position="292"/>
        <end position="313"/>
    </location>
</feature>
<evidence type="ECO:0000256" key="8">
    <source>
        <dbReference type="SAM" id="Phobius"/>
    </source>
</evidence>
<dbReference type="InterPro" id="IPR050171">
    <property type="entry name" value="MFS_Transporters"/>
</dbReference>
<feature type="transmembrane region" description="Helical" evidence="8">
    <location>
        <begin position="439"/>
        <end position="462"/>
    </location>
</feature>
<keyword evidence="6 8" id="KW-0472">Membrane</keyword>
<dbReference type="InterPro" id="IPR020846">
    <property type="entry name" value="MFS_dom"/>
</dbReference>
<dbReference type="InterPro" id="IPR011701">
    <property type="entry name" value="MFS"/>
</dbReference>
<feature type="transmembrane region" description="Helical" evidence="8">
    <location>
        <begin position="112"/>
        <end position="134"/>
    </location>
</feature>
<feature type="region of interest" description="Disordered" evidence="7">
    <location>
        <begin position="257"/>
        <end position="277"/>
    </location>
</feature>
<keyword evidence="5 8" id="KW-1133">Transmembrane helix</keyword>
<evidence type="ECO:0000259" key="9">
    <source>
        <dbReference type="PROSITE" id="PS50850"/>
    </source>
</evidence>
<dbReference type="Pfam" id="PF07690">
    <property type="entry name" value="MFS_1"/>
    <property type="match status" value="2"/>
</dbReference>
<feature type="transmembrane region" description="Helical" evidence="8">
    <location>
        <begin position="227"/>
        <end position="247"/>
    </location>
</feature>
<keyword evidence="4 8" id="KW-0812">Transmembrane</keyword>
<dbReference type="Proteomes" id="UP000305233">
    <property type="component" value="Unassembled WGS sequence"/>
</dbReference>
<dbReference type="PANTHER" id="PTHR23517:SF3">
    <property type="entry name" value="INTEGRAL MEMBRANE TRANSPORT PROTEIN"/>
    <property type="match status" value="1"/>
</dbReference>
<evidence type="ECO:0000256" key="7">
    <source>
        <dbReference type="SAM" id="MobiDB-lite"/>
    </source>
</evidence>
<dbReference type="GO" id="GO:0022857">
    <property type="term" value="F:transmembrane transporter activity"/>
    <property type="evidence" value="ECO:0007669"/>
    <property type="project" value="InterPro"/>
</dbReference>
<dbReference type="PROSITE" id="PS50850">
    <property type="entry name" value="MFS"/>
    <property type="match status" value="1"/>
</dbReference>